<reference evidence="2 3" key="1">
    <citation type="submission" date="2020-11" db="EMBL/GenBank/DDBJ databases">
        <title>Streptomyces spirodelae sp. nov., isolated from duckweed.</title>
        <authorList>
            <person name="Saimee Y."/>
            <person name="Duangmal K."/>
        </authorList>
    </citation>
    <scope>NUCLEOTIDE SEQUENCE [LARGE SCALE GENOMIC DNA]</scope>
    <source>
        <strain evidence="2 3">S16-07</strain>
    </source>
</reference>
<dbReference type="Proteomes" id="UP001519064">
    <property type="component" value="Unassembled WGS sequence"/>
</dbReference>
<proteinExistence type="predicted"/>
<accession>A0ABS3XGW5</accession>
<evidence type="ECO:0000313" key="2">
    <source>
        <dbReference type="EMBL" id="MBO8194529.1"/>
    </source>
</evidence>
<organism evidence="2 3">
    <name type="scientific">Streptomyces oryzae</name>
    <dbReference type="NCBI Taxonomy" id="1434886"/>
    <lineage>
        <taxon>Bacteria</taxon>
        <taxon>Bacillati</taxon>
        <taxon>Actinomycetota</taxon>
        <taxon>Actinomycetes</taxon>
        <taxon>Kitasatosporales</taxon>
        <taxon>Streptomycetaceae</taxon>
        <taxon>Streptomyces</taxon>
    </lineage>
</organism>
<dbReference type="RefSeq" id="WP_209241628.1">
    <property type="nucleotide sequence ID" value="NZ_JADKMA010000132.1"/>
</dbReference>
<gene>
    <name evidence="2" type="ORF">ITI46_23135</name>
</gene>
<keyword evidence="3" id="KW-1185">Reference proteome</keyword>
<name>A0ABS3XGW5_9ACTN</name>
<sequence length="73" mass="7735">MPIHRDTLARTRELQANAAAAGRSRAADGNARLATAVEHLIAHITDQERDELSPVSGDYPGGRDKTERGATAG</sequence>
<comment type="caution">
    <text evidence="2">The sequence shown here is derived from an EMBL/GenBank/DDBJ whole genome shotgun (WGS) entry which is preliminary data.</text>
</comment>
<feature type="compositionally biased region" description="Basic and acidic residues" evidence="1">
    <location>
        <begin position="61"/>
        <end position="73"/>
    </location>
</feature>
<feature type="region of interest" description="Disordered" evidence="1">
    <location>
        <begin position="44"/>
        <end position="73"/>
    </location>
</feature>
<evidence type="ECO:0000256" key="1">
    <source>
        <dbReference type="SAM" id="MobiDB-lite"/>
    </source>
</evidence>
<protein>
    <submittedName>
        <fullName evidence="2">Uncharacterized protein</fullName>
    </submittedName>
</protein>
<evidence type="ECO:0000313" key="3">
    <source>
        <dbReference type="Proteomes" id="UP001519064"/>
    </source>
</evidence>
<dbReference type="EMBL" id="JADKMA010000132">
    <property type="protein sequence ID" value="MBO8194529.1"/>
    <property type="molecule type" value="Genomic_DNA"/>
</dbReference>